<dbReference type="SMART" id="SM00387">
    <property type="entry name" value="HATPase_c"/>
    <property type="match status" value="1"/>
</dbReference>
<evidence type="ECO:0000256" key="3">
    <source>
        <dbReference type="ARBA" id="ARBA00022553"/>
    </source>
</evidence>
<reference evidence="10 11" key="1">
    <citation type="submission" date="2022-12" db="EMBL/GenBank/DDBJ databases">
        <title>Sphingomonas abieness sp. nov., an endophytic bacterium isolated from Abies koreana.</title>
        <authorList>
            <person name="Jiang L."/>
            <person name="Lee J."/>
        </authorList>
    </citation>
    <scope>NUCLEOTIDE SEQUENCE [LARGE SCALE GENOMIC DNA]</scope>
    <source>
        <strain evidence="11">PAMB 00755</strain>
    </source>
</reference>
<dbReference type="PANTHER" id="PTHR43065:SF10">
    <property type="entry name" value="PEROXIDE STRESS-ACTIVATED HISTIDINE KINASE MAK3"/>
    <property type="match status" value="1"/>
</dbReference>
<keyword evidence="4" id="KW-0808">Transferase</keyword>
<dbReference type="InterPro" id="IPR004358">
    <property type="entry name" value="Sig_transdc_His_kin-like_C"/>
</dbReference>
<evidence type="ECO:0000256" key="1">
    <source>
        <dbReference type="ARBA" id="ARBA00000085"/>
    </source>
</evidence>
<dbReference type="PANTHER" id="PTHR43065">
    <property type="entry name" value="SENSOR HISTIDINE KINASE"/>
    <property type="match status" value="1"/>
</dbReference>
<dbReference type="CDD" id="cd00082">
    <property type="entry name" value="HisKA"/>
    <property type="match status" value="1"/>
</dbReference>
<evidence type="ECO:0000256" key="7">
    <source>
        <dbReference type="ARBA" id="ARBA00022840"/>
    </source>
</evidence>
<dbReference type="PRINTS" id="PR00344">
    <property type="entry name" value="BCTRLSENSOR"/>
</dbReference>
<dbReference type="InterPro" id="IPR003594">
    <property type="entry name" value="HATPase_dom"/>
</dbReference>
<accession>A0ABY7NMW3</accession>
<evidence type="ECO:0000313" key="11">
    <source>
        <dbReference type="Proteomes" id="UP001210865"/>
    </source>
</evidence>
<sequence>MTDIADYPAPMIEAMELALGRLDVREGHAVIAKLAEPGLSGARRENLQRQLLTTVKLVMGNPRALGILGVEPQALPVALSGIWPFAQADQLRCAIEDTLGTAGKFRTTLNLQAPDGRAIHATFVAWTEADGRDAISFGLLDITEQICVQDSLLRLQAEMAHSDRLSTLGVMTATIAHEVRQPLAAMMTSAEAGLRWLHKTPPELRQVEDCLETIVLGATKANETVAKLRAMASNRGQAREVCDVKVLIEETAGFLRQELASRHATLSLDIAADLPTVIADGVQVRQVLTNLMVNAAQAMADAQCWSRALKVRARGDETFVIIEVEDSGPGIASADRERLFDGFFTTKATGLGLGLRICRAIIVDHGGTLDHLSKASAGSIFRFTLPIQDIVDGTHQET</sequence>
<gene>
    <name evidence="10" type="ORF">PBT88_16905</name>
</gene>
<dbReference type="PROSITE" id="PS50109">
    <property type="entry name" value="HIS_KIN"/>
    <property type="match status" value="1"/>
</dbReference>
<dbReference type="Gene3D" id="1.10.287.130">
    <property type="match status" value="1"/>
</dbReference>
<dbReference type="Pfam" id="PF00512">
    <property type="entry name" value="HisKA"/>
    <property type="match status" value="1"/>
</dbReference>
<protein>
    <recommendedName>
        <fullName evidence="2">histidine kinase</fullName>
        <ecNumber evidence="2">2.7.13.3</ecNumber>
    </recommendedName>
</protein>
<evidence type="ECO:0000259" key="9">
    <source>
        <dbReference type="PROSITE" id="PS50109"/>
    </source>
</evidence>
<evidence type="ECO:0000256" key="2">
    <source>
        <dbReference type="ARBA" id="ARBA00012438"/>
    </source>
</evidence>
<keyword evidence="5" id="KW-0547">Nucleotide-binding</keyword>
<comment type="catalytic activity">
    <reaction evidence="1">
        <text>ATP + protein L-histidine = ADP + protein N-phospho-L-histidine.</text>
        <dbReference type="EC" id="2.7.13.3"/>
    </reaction>
</comment>
<dbReference type="InterPro" id="IPR003661">
    <property type="entry name" value="HisK_dim/P_dom"/>
</dbReference>
<keyword evidence="7 10" id="KW-0067">ATP-binding</keyword>
<dbReference type="EMBL" id="CP115174">
    <property type="protein sequence ID" value="WBO21826.1"/>
    <property type="molecule type" value="Genomic_DNA"/>
</dbReference>
<dbReference type="Pfam" id="PF02518">
    <property type="entry name" value="HATPase_c"/>
    <property type="match status" value="1"/>
</dbReference>
<name>A0ABY7NMW3_9SPHN</name>
<dbReference type="InterPro" id="IPR005467">
    <property type="entry name" value="His_kinase_dom"/>
</dbReference>
<dbReference type="GO" id="GO:0005524">
    <property type="term" value="F:ATP binding"/>
    <property type="evidence" value="ECO:0007669"/>
    <property type="project" value="UniProtKB-KW"/>
</dbReference>
<evidence type="ECO:0000256" key="4">
    <source>
        <dbReference type="ARBA" id="ARBA00022679"/>
    </source>
</evidence>
<dbReference type="InterPro" id="IPR036097">
    <property type="entry name" value="HisK_dim/P_sf"/>
</dbReference>
<dbReference type="Gene3D" id="3.30.565.10">
    <property type="entry name" value="Histidine kinase-like ATPase, C-terminal domain"/>
    <property type="match status" value="1"/>
</dbReference>
<dbReference type="Proteomes" id="UP001210865">
    <property type="component" value="Chromosome"/>
</dbReference>
<proteinExistence type="predicted"/>
<keyword evidence="3" id="KW-0597">Phosphoprotein</keyword>
<keyword evidence="6" id="KW-0418">Kinase</keyword>
<evidence type="ECO:0000256" key="5">
    <source>
        <dbReference type="ARBA" id="ARBA00022741"/>
    </source>
</evidence>
<dbReference type="SMART" id="SM00388">
    <property type="entry name" value="HisKA"/>
    <property type="match status" value="1"/>
</dbReference>
<evidence type="ECO:0000256" key="6">
    <source>
        <dbReference type="ARBA" id="ARBA00022777"/>
    </source>
</evidence>
<dbReference type="EC" id="2.7.13.3" evidence="2"/>
<dbReference type="SUPFAM" id="SSF47384">
    <property type="entry name" value="Homodimeric domain of signal transducing histidine kinase"/>
    <property type="match status" value="1"/>
</dbReference>
<evidence type="ECO:0000313" key="10">
    <source>
        <dbReference type="EMBL" id="WBO21826.1"/>
    </source>
</evidence>
<dbReference type="RefSeq" id="WP_270076474.1">
    <property type="nucleotide sequence ID" value="NZ_CP115174.1"/>
</dbReference>
<keyword evidence="8" id="KW-0902">Two-component regulatory system</keyword>
<dbReference type="SUPFAM" id="SSF55874">
    <property type="entry name" value="ATPase domain of HSP90 chaperone/DNA topoisomerase II/histidine kinase"/>
    <property type="match status" value="1"/>
</dbReference>
<organism evidence="10 11">
    <name type="scientific">Sphingomonas abietis</name>
    <dbReference type="NCBI Taxonomy" id="3012344"/>
    <lineage>
        <taxon>Bacteria</taxon>
        <taxon>Pseudomonadati</taxon>
        <taxon>Pseudomonadota</taxon>
        <taxon>Alphaproteobacteria</taxon>
        <taxon>Sphingomonadales</taxon>
        <taxon>Sphingomonadaceae</taxon>
        <taxon>Sphingomonas</taxon>
    </lineage>
</organism>
<keyword evidence="11" id="KW-1185">Reference proteome</keyword>
<evidence type="ECO:0000256" key="8">
    <source>
        <dbReference type="ARBA" id="ARBA00023012"/>
    </source>
</evidence>
<feature type="domain" description="Histidine kinase" evidence="9">
    <location>
        <begin position="174"/>
        <end position="389"/>
    </location>
</feature>
<dbReference type="InterPro" id="IPR036890">
    <property type="entry name" value="HATPase_C_sf"/>
</dbReference>